<dbReference type="EMBL" id="VSRR010002401">
    <property type="protein sequence ID" value="MPC31261.1"/>
    <property type="molecule type" value="Genomic_DNA"/>
</dbReference>
<gene>
    <name evidence="1" type="ORF">E2C01_024546</name>
</gene>
<organism evidence="1 2">
    <name type="scientific">Portunus trituberculatus</name>
    <name type="common">Swimming crab</name>
    <name type="synonym">Neptunus trituberculatus</name>
    <dbReference type="NCBI Taxonomy" id="210409"/>
    <lineage>
        <taxon>Eukaryota</taxon>
        <taxon>Metazoa</taxon>
        <taxon>Ecdysozoa</taxon>
        <taxon>Arthropoda</taxon>
        <taxon>Crustacea</taxon>
        <taxon>Multicrustacea</taxon>
        <taxon>Malacostraca</taxon>
        <taxon>Eumalacostraca</taxon>
        <taxon>Eucarida</taxon>
        <taxon>Decapoda</taxon>
        <taxon>Pleocyemata</taxon>
        <taxon>Brachyura</taxon>
        <taxon>Eubrachyura</taxon>
        <taxon>Portunoidea</taxon>
        <taxon>Portunidae</taxon>
        <taxon>Portuninae</taxon>
        <taxon>Portunus</taxon>
    </lineage>
</organism>
<evidence type="ECO:0000313" key="1">
    <source>
        <dbReference type="EMBL" id="MPC31261.1"/>
    </source>
</evidence>
<protein>
    <submittedName>
        <fullName evidence="1">Uncharacterized protein</fullName>
    </submittedName>
</protein>
<name>A0A5B7EAX7_PORTR</name>
<reference evidence="1 2" key="1">
    <citation type="submission" date="2019-05" db="EMBL/GenBank/DDBJ databases">
        <title>Another draft genome of Portunus trituberculatus and its Hox gene families provides insights of decapod evolution.</title>
        <authorList>
            <person name="Jeong J.-H."/>
            <person name="Song I."/>
            <person name="Kim S."/>
            <person name="Choi T."/>
            <person name="Kim D."/>
            <person name="Ryu S."/>
            <person name="Kim W."/>
        </authorList>
    </citation>
    <scope>NUCLEOTIDE SEQUENCE [LARGE SCALE GENOMIC DNA]</scope>
    <source>
        <tissue evidence="1">Muscle</tissue>
    </source>
</reference>
<comment type="caution">
    <text evidence="1">The sequence shown here is derived from an EMBL/GenBank/DDBJ whole genome shotgun (WGS) entry which is preliminary data.</text>
</comment>
<accession>A0A5B7EAX7</accession>
<keyword evidence="2" id="KW-1185">Reference proteome</keyword>
<sequence length="74" mass="8375">MGEVLHCSSLSRSALLDGRTQPVAVLLPAGSDEREGKRVCVYDEAQWVEITSRYIHCWLTGKRWPGRESASWSR</sequence>
<dbReference type="Proteomes" id="UP000324222">
    <property type="component" value="Unassembled WGS sequence"/>
</dbReference>
<proteinExistence type="predicted"/>
<dbReference type="AlphaFoldDB" id="A0A5B7EAX7"/>
<evidence type="ECO:0000313" key="2">
    <source>
        <dbReference type="Proteomes" id="UP000324222"/>
    </source>
</evidence>